<evidence type="ECO:0000259" key="8">
    <source>
        <dbReference type="Pfam" id="PF17917"/>
    </source>
</evidence>
<feature type="domain" description="Reverse transcriptase RNase H-like" evidence="8">
    <location>
        <begin position="306"/>
        <end position="404"/>
    </location>
</feature>
<dbReference type="Proteomes" id="UP001188597">
    <property type="component" value="Unassembled WGS sequence"/>
</dbReference>
<evidence type="ECO:0000256" key="5">
    <source>
        <dbReference type="ARBA" id="ARBA00022801"/>
    </source>
</evidence>
<dbReference type="EMBL" id="JAVXUP010000984">
    <property type="protein sequence ID" value="KAK3017693.1"/>
    <property type="molecule type" value="Genomic_DNA"/>
</dbReference>
<evidence type="ECO:0000256" key="1">
    <source>
        <dbReference type="ARBA" id="ARBA00022679"/>
    </source>
</evidence>
<accession>A0AA88W1P7</accession>
<dbReference type="InterPro" id="IPR041373">
    <property type="entry name" value="RT_RNaseH"/>
</dbReference>
<keyword evidence="1" id="KW-0808">Transferase</keyword>
<sequence>MKSRPNKRNKDLWCHFHNDHGHTTDNCGSLKRAIEALIKRGQLRKFVAPGEGRQQTPPATEEREDREENAGTINTISGGIAVGGPSSKARKAYAREVYVMSPPPKKKLKTVPAAKITFFGDDSDGIKTPHDDPLVITIKAGNFDVKRVLIDNGSSAEILFHDAFKKMNIPTDCLRKMDTPLYGFSNHPVTAEVLTYHLKMKFPTEHGIGEVKGDQTTARQCYVTSCQSKNKEALIIEDLREDTKMQRGEPVEDLVSIEVYPGEENKTVRIGSNLKENTKLELKSFEELKAHLSSPPLLSKPFPGEDLLIYLSVTEVAVSTVLIREEDGVQKPIYYVSKVLQDVETRYPKIDKIALALIISARHLRPYFQSHTIVVLTDQPLRKVLMSPEASGRLVNWSVELGEFDLQYKPRTAVKAQALADFIVECTLPEDPPQLVISKVTDPWNLYVDGSSAIGNSGAGIIPISPEGFTIEYALRFRWRRHRRQNEILQGDVRKALSKHLLGLCKAKIIDFKAIFGPLLQPFIPRIFVQEVADALVSSFGYLFCRFSLYSL</sequence>
<keyword evidence="4" id="KW-0255">Endonuclease</keyword>
<dbReference type="AlphaFoldDB" id="A0AA88W1P7"/>
<protein>
    <recommendedName>
        <fullName evidence="8">Reverse transcriptase RNase H-like domain-containing protein</fullName>
    </recommendedName>
</protein>
<evidence type="ECO:0000256" key="3">
    <source>
        <dbReference type="ARBA" id="ARBA00022722"/>
    </source>
</evidence>
<organism evidence="9 10">
    <name type="scientific">Escallonia herrerae</name>
    <dbReference type="NCBI Taxonomy" id="1293975"/>
    <lineage>
        <taxon>Eukaryota</taxon>
        <taxon>Viridiplantae</taxon>
        <taxon>Streptophyta</taxon>
        <taxon>Embryophyta</taxon>
        <taxon>Tracheophyta</taxon>
        <taxon>Spermatophyta</taxon>
        <taxon>Magnoliopsida</taxon>
        <taxon>eudicotyledons</taxon>
        <taxon>Gunneridae</taxon>
        <taxon>Pentapetalae</taxon>
        <taxon>asterids</taxon>
        <taxon>campanulids</taxon>
        <taxon>Escalloniales</taxon>
        <taxon>Escalloniaceae</taxon>
        <taxon>Escallonia</taxon>
    </lineage>
</organism>
<feature type="compositionally biased region" description="Basic and acidic residues" evidence="7">
    <location>
        <begin position="60"/>
        <end position="69"/>
    </location>
</feature>
<evidence type="ECO:0000256" key="2">
    <source>
        <dbReference type="ARBA" id="ARBA00022695"/>
    </source>
</evidence>
<feature type="region of interest" description="Disordered" evidence="7">
    <location>
        <begin position="47"/>
        <end position="85"/>
    </location>
</feature>
<comment type="caution">
    <text evidence="9">The sequence shown here is derived from an EMBL/GenBank/DDBJ whole genome shotgun (WGS) entry which is preliminary data.</text>
</comment>
<dbReference type="InterPro" id="IPR043502">
    <property type="entry name" value="DNA/RNA_pol_sf"/>
</dbReference>
<dbReference type="PANTHER" id="PTHR48475:SF2">
    <property type="entry name" value="RIBONUCLEASE H"/>
    <property type="match status" value="1"/>
</dbReference>
<keyword evidence="3" id="KW-0540">Nuclease</keyword>
<keyword evidence="2" id="KW-0548">Nucleotidyltransferase</keyword>
<dbReference type="GO" id="GO:0016787">
    <property type="term" value="F:hydrolase activity"/>
    <property type="evidence" value="ECO:0007669"/>
    <property type="project" value="UniProtKB-KW"/>
</dbReference>
<dbReference type="GO" id="GO:0004519">
    <property type="term" value="F:endonuclease activity"/>
    <property type="evidence" value="ECO:0007669"/>
    <property type="project" value="UniProtKB-KW"/>
</dbReference>
<name>A0AA88W1P7_9ASTE</name>
<dbReference type="SUPFAM" id="SSF56672">
    <property type="entry name" value="DNA/RNA polymerases"/>
    <property type="match status" value="1"/>
</dbReference>
<keyword evidence="5" id="KW-0378">Hydrolase</keyword>
<evidence type="ECO:0000256" key="6">
    <source>
        <dbReference type="ARBA" id="ARBA00022918"/>
    </source>
</evidence>
<dbReference type="GO" id="GO:0003964">
    <property type="term" value="F:RNA-directed DNA polymerase activity"/>
    <property type="evidence" value="ECO:0007669"/>
    <property type="project" value="UniProtKB-KW"/>
</dbReference>
<keyword evidence="6" id="KW-0695">RNA-directed DNA polymerase</keyword>
<evidence type="ECO:0000313" key="9">
    <source>
        <dbReference type="EMBL" id="KAK3017693.1"/>
    </source>
</evidence>
<proteinExistence type="predicted"/>
<dbReference type="PANTHER" id="PTHR48475">
    <property type="entry name" value="RIBONUCLEASE H"/>
    <property type="match status" value="1"/>
</dbReference>
<gene>
    <name evidence="9" type="ORF">RJ639_004060</name>
</gene>
<evidence type="ECO:0000313" key="10">
    <source>
        <dbReference type="Proteomes" id="UP001188597"/>
    </source>
</evidence>
<dbReference type="Pfam" id="PF17917">
    <property type="entry name" value="RT_RNaseH"/>
    <property type="match status" value="1"/>
</dbReference>
<evidence type="ECO:0000256" key="4">
    <source>
        <dbReference type="ARBA" id="ARBA00022759"/>
    </source>
</evidence>
<evidence type="ECO:0000256" key="7">
    <source>
        <dbReference type="SAM" id="MobiDB-lite"/>
    </source>
</evidence>
<keyword evidence="10" id="KW-1185">Reference proteome</keyword>
<reference evidence="9" key="1">
    <citation type="submission" date="2022-12" db="EMBL/GenBank/DDBJ databases">
        <title>Draft genome assemblies for two species of Escallonia (Escalloniales).</title>
        <authorList>
            <person name="Chanderbali A."/>
            <person name="Dervinis C."/>
            <person name="Anghel I."/>
            <person name="Soltis D."/>
            <person name="Soltis P."/>
            <person name="Zapata F."/>
        </authorList>
    </citation>
    <scope>NUCLEOTIDE SEQUENCE</scope>
    <source>
        <strain evidence="9">UCBG64.0493</strain>
        <tissue evidence="9">Leaf</tissue>
    </source>
</reference>